<evidence type="ECO:0000313" key="10">
    <source>
        <dbReference type="Proteomes" id="UP000748531"/>
    </source>
</evidence>
<dbReference type="OrthoDB" id="372487at2759"/>
<evidence type="ECO:0000256" key="3">
    <source>
        <dbReference type="ARBA" id="ARBA00022839"/>
    </source>
</evidence>
<evidence type="ECO:0000313" key="9">
    <source>
        <dbReference type="EMBL" id="KAF5395115.1"/>
    </source>
</evidence>
<dbReference type="EMBL" id="LUCH01017301">
    <property type="protein sequence ID" value="KAF5395115.1"/>
    <property type="molecule type" value="Genomic_DNA"/>
</dbReference>
<dbReference type="Pfam" id="PF18334">
    <property type="entry name" value="XRN1_D2_D3"/>
    <property type="match status" value="1"/>
</dbReference>
<dbReference type="InterPro" id="IPR047007">
    <property type="entry name" value="XRN1_D1_sf"/>
</dbReference>
<feature type="domain" description="Exoribonuclease Xrn1 D2/D3" evidence="8">
    <location>
        <begin position="1137"/>
        <end position="1247"/>
    </location>
</feature>
<reference evidence="9" key="1">
    <citation type="submission" date="2019-05" db="EMBL/GenBank/DDBJ databases">
        <title>Annotation for the trematode Paragonimus heterotremus.</title>
        <authorList>
            <person name="Choi Y.-J."/>
        </authorList>
    </citation>
    <scope>NUCLEOTIDE SEQUENCE</scope>
    <source>
        <strain evidence="9">LC</strain>
    </source>
</reference>
<dbReference type="Proteomes" id="UP000748531">
    <property type="component" value="Unassembled WGS sequence"/>
</dbReference>
<dbReference type="GO" id="GO:0016075">
    <property type="term" value="P:rRNA catabolic process"/>
    <property type="evidence" value="ECO:0007669"/>
    <property type="project" value="TreeGrafter"/>
</dbReference>
<organism evidence="9 10">
    <name type="scientific">Paragonimus heterotremus</name>
    <dbReference type="NCBI Taxonomy" id="100268"/>
    <lineage>
        <taxon>Eukaryota</taxon>
        <taxon>Metazoa</taxon>
        <taxon>Spiralia</taxon>
        <taxon>Lophotrochozoa</taxon>
        <taxon>Platyhelminthes</taxon>
        <taxon>Trematoda</taxon>
        <taxon>Digenea</taxon>
        <taxon>Plagiorchiida</taxon>
        <taxon>Troglotremata</taxon>
        <taxon>Troglotrematidae</taxon>
        <taxon>Paragonimus</taxon>
    </lineage>
</organism>
<dbReference type="InterPro" id="IPR027073">
    <property type="entry name" value="5_3_exoribonuclease"/>
</dbReference>
<name>A0A8J4SJ23_9TREM</name>
<dbReference type="GO" id="GO:0000956">
    <property type="term" value="P:nuclear-transcribed mRNA catabolic process"/>
    <property type="evidence" value="ECO:0007669"/>
    <property type="project" value="TreeGrafter"/>
</dbReference>
<dbReference type="Gene3D" id="3.40.50.12390">
    <property type="match status" value="2"/>
</dbReference>
<keyword evidence="3" id="KW-0269">Exonuclease</keyword>
<proteinExistence type="inferred from homology"/>
<evidence type="ECO:0000256" key="4">
    <source>
        <dbReference type="ARBA" id="ARBA00038299"/>
    </source>
</evidence>
<feature type="domain" description="5'-3' exoribonuclease 1 D1" evidence="7">
    <location>
        <begin position="725"/>
        <end position="794"/>
    </location>
</feature>
<evidence type="ECO:0000256" key="2">
    <source>
        <dbReference type="ARBA" id="ARBA00022801"/>
    </source>
</evidence>
<dbReference type="Gene3D" id="2.170.260.40">
    <property type="match status" value="1"/>
</dbReference>
<dbReference type="Pfam" id="PF17846">
    <property type="entry name" value="XRN_M"/>
    <property type="match status" value="1"/>
</dbReference>
<gene>
    <name evidence="9" type="ORF">PHET_07528</name>
</gene>
<keyword evidence="2" id="KW-0378">Hydrolase</keyword>
<keyword evidence="1" id="KW-0540">Nuclease</keyword>
<dbReference type="CDD" id="cd18673">
    <property type="entry name" value="PIN_XRN1-2-like"/>
    <property type="match status" value="1"/>
</dbReference>
<evidence type="ECO:0000256" key="1">
    <source>
        <dbReference type="ARBA" id="ARBA00022722"/>
    </source>
</evidence>
<dbReference type="GO" id="GO:0005634">
    <property type="term" value="C:nucleus"/>
    <property type="evidence" value="ECO:0007669"/>
    <property type="project" value="TreeGrafter"/>
</dbReference>
<evidence type="ECO:0000259" key="7">
    <source>
        <dbReference type="Pfam" id="PF18332"/>
    </source>
</evidence>
<evidence type="ECO:0000259" key="6">
    <source>
        <dbReference type="Pfam" id="PF17846"/>
    </source>
</evidence>
<protein>
    <submittedName>
        <fullName evidence="9">Uncharacterized protein</fullName>
    </submittedName>
</protein>
<dbReference type="Gene3D" id="1.25.40.1050">
    <property type="match status" value="1"/>
</dbReference>
<accession>A0A8J4SJ23</accession>
<dbReference type="Pfam" id="PF03159">
    <property type="entry name" value="XRN_N"/>
    <property type="match status" value="1"/>
</dbReference>
<evidence type="ECO:0000259" key="8">
    <source>
        <dbReference type="Pfam" id="PF18334"/>
    </source>
</evidence>
<feature type="domain" description="Xrn1 helical" evidence="6">
    <location>
        <begin position="265"/>
        <end position="690"/>
    </location>
</feature>
<dbReference type="GO" id="GO:0004534">
    <property type="term" value="F:5'-3' RNA exonuclease activity"/>
    <property type="evidence" value="ECO:0007669"/>
    <property type="project" value="TreeGrafter"/>
</dbReference>
<dbReference type="GO" id="GO:0003723">
    <property type="term" value="F:RNA binding"/>
    <property type="evidence" value="ECO:0007669"/>
    <property type="project" value="TreeGrafter"/>
</dbReference>
<evidence type="ECO:0000259" key="5">
    <source>
        <dbReference type="Pfam" id="PF03159"/>
    </source>
</evidence>
<dbReference type="PANTHER" id="PTHR12341">
    <property type="entry name" value="5'-&gt;3' EXORIBONUCLEASE"/>
    <property type="match status" value="1"/>
</dbReference>
<dbReference type="Pfam" id="PF18332">
    <property type="entry name" value="XRN1_D1"/>
    <property type="match status" value="1"/>
</dbReference>
<dbReference type="InterPro" id="IPR041106">
    <property type="entry name" value="XRN1_D2_D3"/>
</dbReference>
<feature type="domain" description="Xrn1 N-terminal" evidence="5">
    <location>
        <begin position="1"/>
        <end position="224"/>
    </location>
</feature>
<dbReference type="InterPro" id="IPR041412">
    <property type="entry name" value="Xrn1_helical"/>
</dbReference>
<dbReference type="InterPro" id="IPR004859">
    <property type="entry name" value="Xrn1_N"/>
</dbReference>
<dbReference type="PANTHER" id="PTHR12341:SF7">
    <property type="entry name" value="5'-3' EXORIBONUCLEASE 1"/>
    <property type="match status" value="1"/>
</dbReference>
<keyword evidence="10" id="KW-1185">Reference proteome</keyword>
<comment type="similarity">
    <text evidence="4">Belongs to the 5'-3' exonuclease family.</text>
</comment>
<dbReference type="InterPro" id="IPR040992">
    <property type="entry name" value="XRN1_D1"/>
</dbReference>
<comment type="caution">
    <text evidence="9">The sequence shown here is derived from an EMBL/GenBank/DDBJ whole genome shotgun (WGS) entry which is preliminary data.</text>
</comment>
<sequence>MGVPKFFRWISARYPCINLVVHADEVPDIDHFYLDMNGILHTCSHPDDGTSFMTEETIFQNIKSYIQFLVQLIRPRKTLFLAVDGVAPRAKMTQQRARRFQSAQEARTAKANAERRGEVIEREPFDPCVISPGTEFMERLHNYLLQFIKEQVAQNEAWRHVDVIYSGHDCPGEGEHKIREYMSYKRGLPDYQPNERHCIYGMDADLIFLGLTTHEINMCILRENIVKARTCVADQMPFCITYLSVLREYIDCEFKVLKDSLKFPYDLERIIDDWIFMAFLLGNDFIPHIPNLHIHAESLLVLWDTYHVVLPRLDGYLVEFGRLNLRRFHLYLEELSKFEQVWFEEREADHRWMRGKRGAELARQLDSLGKQTDPTTQPTPVASAVVDKPDTVVSATEECDGSLPDNEFSNLAALTSLFAPASDCVFEGEFLDETAELLAEGVIAKLPQVSQLSVTQENLNAVETSVSFNNDLVDTDEEEAEEDLEDEDFLIYKMHRRDYYWSKLGIESASDDDLKQSLMPLVRDYVRMLQWILNYYFLRVIDWNFFYAYHYSPFACDLKLYTEQFLDTTAPLDDDCLWASFDTSTQPILPFMQQLMILPADSAYIVPKPYRPLMTETTSPLAPFFPSTFTTDINGKIASWEAVVLIPFIDEKTLVDAMAPLHNALTVEESNRNKHKSHFVFPASPAHSSESAKVTMVQYAHDFFREGVQYTTTQLKTVYSRPEREVCADFPSLLRLRFSTELRRVPVHVFETPSRLESLTLVLTRTPDNSVSLEKLANELLGRPVRVRWPHCAVVMPVRLMSNRELWELQDFNVSPIGPYNGIRSERKPLAKFTRLIETDRTNSQESELEWFSNRVSELERHLRIRRAILFEPDESDQPSPILIFSRRLEGWSIRRLPRTLGSGRSSFTLVPSFTKSRYNNGTELQLTPLESKSTWFSSGTLDPGSRSRKSRKRAVIPSMSMEPAHGQLADLELDLFELVVPGVPPPPSVSHIKLDWNFGQPISLASVFHLGQVVFTLQPPHTGCVGEVVGIKTKRETVSVRLYSNLSHPVDLSLLKEKRKNADRDCYMLISALATAANLPLAIVARMTGTVLVAVDGDDCPDASGPIPVQYAPDPSVQPQAYSRLSKGPEGFKRRKLWNIGLNLRRSKTHSQILGWSRFCPIRSTWVFSRRTAELLMTYSTKFPKLWSLVANGFSSSGPLIARDLSTDELDAAVEFLERSACRSAAVVPVTGDFLDADWIKQLHALIYPDVTDDPTGAKNYVYRPLDRTTWTKSAAINCEPESLFVVRDVCSIPGQL</sequence>